<name>A0ABR7LPH1_9ACTN</name>
<reference evidence="1 2" key="1">
    <citation type="submission" date="2020-06" db="EMBL/GenBank/DDBJ databases">
        <title>Actinomadura xiongansis sp. nov., isolated from soil of Baiyangdian.</title>
        <authorList>
            <person name="Zhang X."/>
        </authorList>
    </citation>
    <scope>NUCLEOTIDE SEQUENCE [LARGE SCALE GENOMIC DNA]</scope>
    <source>
        <strain evidence="1 2">HBUM206468</strain>
    </source>
</reference>
<dbReference type="EMBL" id="JABVEC010000009">
    <property type="protein sequence ID" value="MBC6466745.1"/>
    <property type="molecule type" value="Genomic_DNA"/>
</dbReference>
<protein>
    <submittedName>
        <fullName evidence="1">Uncharacterized protein</fullName>
    </submittedName>
</protein>
<dbReference type="RefSeq" id="WP_187243751.1">
    <property type="nucleotide sequence ID" value="NZ_BAAAOK010000013.1"/>
</dbReference>
<comment type="caution">
    <text evidence="1">The sequence shown here is derived from an EMBL/GenBank/DDBJ whole genome shotgun (WGS) entry which is preliminary data.</text>
</comment>
<sequence>MSERRISKFGPQIQGYLDSGERLLDVTMAIAVKTAPKGFTQKYAGPIVGTGAQTANRLLNDMPKRTSGVVCVTDQRMLFFGITAFSKVKKMWWGVPRNEVGGVEPGDLLFAVRFTDGSMAWFGGNRNDYEAIASALDQTV</sequence>
<organism evidence="1 2">
    <name type="scientific">Actinomadura alba</name>
    <dbReference type="NCBI Taxonomy" id="406431"/>
    <lineage>
        <taxon>Bacteria</taxon>
        <taxon>Bacillati</taxon>
        <taxon>Actinomycetota</taxon>
        <taxon>Actinomycetes</taxon>
        <taxon>Streptosporangiales</taxon>
        <taxon>Thermomonosporaceae</taxon>
        <taxon>Actinomadura</taxon>
    </lineage>
</organism>
<accession>A0ABR7LPH1</accession>
<keyword evidence="2" id="KW-1185">Reference proteome</keyword>
<evidence type="ECO:0000313" key="2">
    <source>
        <dbReference type="Proteomes" id="UP000805614"/>
    </source>
</evidence>
<gene>
    <name evidence="1" type="ORF">HKK74_14720</name>
</gene>
<proteinExistence type="predicted"/>
<dbReference type="Proteomes" id="UP000805614">
    <property type="component" value="Unassembled WGS sequence"/>
</dbReference>
<evidence type="ECO:0000313" key="1">
    <source>
        <dbReference type="EMBL" id="MBC6466745.1"/>
    </source>
</evidence>